<keyword evidence="2" id="KW-1185">Reference proteome</keyword>
<organism evidence="1 2">
    <name type="scientific">Chicken virus mg5_1345</name>
    <dbReference type="NCBI Taxonomy" id="2720904"/>
    <lineage>
        <taxon>Viruses</taxon>
        <taxon>Monodnaviria</taxon>
        <taxon>Shotokuvirae</taxon>
        <taxon>Cressdnaviricota</taxon>
        <taxon>Arfiviricetes</taxon>
        <taxon>Cremevirales</taxon>
        <taxon>Smacoviridae</taxon>
        <taxon>Felismacovirus</taxon>
        <taxon>Felismacovirus chicas2</taxon>
    </lineage>
</organism>
<sequence length="357" mass="38316">MVFVRVSETYDLSTKVGKMGIVAIHTPTGSLIDKMWPGLVLQHKKVRFVKCDVAMACASMLPADPLQIGVEAGAIAPQDMFNPILFRAVSNDAMSNIQSYIQGFGSASSTGFNIVNQGSVVDVNDPGFKHKEGTGAQDPSTDIDAFSLYYGLLADSDSWKKAMPQSGLTMRGLYPLVFQVVSNYGVNGRPAAPVNDNKGGANLDPFDDVQIVEGYNVNDTSATQIDQVVNFRGPPMRMPAFDTTIFDSATARDNMIVPSANVANVKSNVGYAPACYVGLIVLPPAKLNQLYYRLKVTWTVEFTGLRSMADIASWTTLAGIGNISYGTDYAEQSQAMSAITNMVDTDGAAIEKIMEGA</sequence>
<dbReference type="InterPro" id="IPR057000">
    <property type="entry name" value="Smaco_capsid"/>
</dbReference>
<dbReference type="EMBL" id="MN379594">
    <property type="protein sequence ID" value="QIR82212.1"/>
    <property type="molecule type" value="Genomic_DNA"/>
</dbReference>
<proteinExistence type="predicted"/>
<name>A0A6G9W0Y2_9VIRU</name>
<protein>
    <submittedName>
        <fullName evidence="1">Capsid protein</fullName>
    </submittedName>
</protein>
<dbReference type="Proteomes" id="UP001227882">
    <property type="component" value="Segment"/>
</dbReference>
<reference evidence="1 2" key="1">
    <citation type="submission" date="2019-08" db="EMBL/GenBank/DDBJ databases">
        <title>Identification of single stranded DNA viruses in chicken tracheal swab swabs.</title>
        <authorList>
            <person name="Chrzastek K."/>
            <person name="Kapczynski D."/>
            <person name="Kulkarni A."/>
            <person name="Chappell L."/>
            <person name="Schmidlin K."/>
            <person name="Varsani A."/>
        </authorList>
    </citation>
    <scope>NUCLEOTIDE SEQUENCE [LARGE SCALE GENOMIC DNA]</scope>
    <source>
        <strain evidence="1">Mg5_1345</strain>
    </source>
</reference>
<dbReference type="Pfam" id="PF23784">
    <property type="entry name" value="Smaco_capsid"/>
    <property type="match status" value="1"/>
</dbReference>
<evidence type="ECO:0000313" key="2">
    <source>
        <dbReference type="Proteomes" id="UP001227882"/>
    </source>
</evidence>
<accession>A0A6G9W0Y2</accession>
<evidence type="ECO:0000313" key="1">
    <source>
        <dbReference type="EMBL" id="QIR82212.1"/>
    </source>
</evidence>